<dbReference type="SFLD" id="SFLDG01082">
    <property type="entry name" value="B12-binding_domain_containing"/>
    <property type="match status" value="1"/>
</dbReference>
<evidence type="ECO:0000256" key="1">
    <source>
        <dbReference type="ARBA" id="ARBA00001966"/>
    </source>
</evidence>
<evidence type="ECO:0000313" key="20">
    <source>
        <dbReference type="EMBL" id="KNC97184.1"/>
    </source>
</evidence>
<dbReference type="InterPro" id="IPR013848">
    <property type="entry name" value="Methylthiotransferase_N"/>
</dbReference>
<evidence type="ECO:0000256" key="13">
    <source>
        <dbReference type="ARBA" id="ARBA00031213"/>
    </source>
</evidence>
<feature type="domain" description="TRAM" evidence="17">
    <location>
        <begin position="447"/>
        <end position="509"/>
    </location>
</feature>
<reference evidence="20 21" key="1">
    <citation type="submission" date="2009-08" db="EMBL/GenBank/DDBJ databases">
        <title>The Genome Sequence of Spizellomyces punctatus strain DAOM BR117.</title>
        <authorList>
            <consortium name="The Broad Institute Genome Sequencing Platform"/>
            <person name="Russ C."/>
            <person name="Cuomo C."/>
            <person name="Shea T."/>
            <person name="Young S.K."/>
            <person name="Zeng Q."/>
            <person name="Koehrsen M."/>
            <person name="Haas B."/>
            <person name="Borodovsky M."/>
            <person name="Guigo R."/>
            <person name="Alvarado L."/>
            <person name="Berlin A."/>
            <person name="Bochicchio J."/>
            <person name="Borenstein D."/>
            <person name="Chapman S."/>
            <person name="Chen Z."/>
            <person name="Engels R."/>
            <person name="Freedman E."/>
            <person name="Gellesch M."/>
            <person name="Goldberg J."/>
            <person name="Griggs A."/>
            <person name="Gujja S."/>
            <person name="Heiman D."/>
            <person name="Hepburn T."/>
            <person name="Howarth C."/>
            <person name="Jen D."/>
            <person name="Larson L."/>
            <person name="Lewis B."/>
            <person name="Mehta T."/>
            <person name="Park D."/>
            <person name="Pearson M."/>
            <person name="Roberts A."/>
            <person name="Saif S."/>
            <person name="Shenoy N."/>
            <person name="Sisk P."/>
            <person name="Stolte C."/>
            <person name="Sykes S."/>
            <person name="Thomson T."/>
            <person name="Walk T."/>
            <person name="White J."/>
            <person name="Yandava C."/>
            <person name="Burger G."/>
            <person name="Gray M.W."/>
            <person name="Holland P.W.H."/>
            <person name="King N."/>
            <person name="Lang F.B.F."/>
            <person name="Roger A.J."/>
            <person name="Ruiz-Trillo I."/>
            <person name="Lander E."/>
            <person name="Nusbaum C."/>
        </authorList>
    </citation>
    <scope>NUCLEOTIDE SEQUENCE [LARGE SCALE GENOMIC DNA]</scope>
    <source>
        <strain evidence="20 21">DAOM BR117</strain>
    </source>
</reference>
<keyword evidence="11" id="KW-0408">Iron</keyword>
<dbReference type="EMBL" id="KQ257465">
    <property type="protein sequence ID" value="KNC97184.1"/>
    <property type="molecule type" value="Genomic_DNA"/>
</dbReference>
<keyword evidence="10" id="KW-0479">Metal-binding</keyword>
<evidence type="ECO:0000256" key="8">
    <source>
        <dbReference type="ARBA" id="ARBA00022691"/>
    </source>
</evidence>
<dbReference type="SMART" id="SM00729">
    <property type="entry name" value="Elp3"/>
    <property type="match status" value="1"/>
</dbReference>
<dbReference type="GO" id="GO:0005783">
    <property type="term" value="C:endoplasmic reticulum"/>
    <property type="evidence" value="ECO:0007669"/>
    <property type="project" value="TreeGrafter"/>
</dbReference>
<evidence type="ECO:0000259" key="19">
    <source>
        <dbReference type="PROSITE" id="PS51918"/>
    </source>
</evidence>
<dbReference type="SUPFAM" id="SSF102114">
    <property type="entry name" value="Radical SAM enzymes"/>
    <property type="match status" value="1"/>
</dbReference>
<dbReference type="GO" id="GO:0051539">
    <property type="term" value="F:4 iron, 4 sulfur cluster binding"/>
    <property type="evidence" value="ECO:0007669"/>
    <property type="project" value="UniProtKB-KW"/>
</dbReference>
<dbReference type="InterPro" id="IPR002792">
    <property type="entry name" value="TRAM_dom"/>
</dbReference>
<evidence type="ECO:0000256" key="10">
    <source>
        <dbReference type="ARBA" id="ARBA00022723"/>
    </source>
</evidence>
<accession>A0A0L0H8D5</accession>
<evidence type="ECO:0000256" key="2">
    <source>
        <dbReference type="ARBA" id="ARBA00002399"/>
    </source>
</evidence>
<dbReference type="EC" id="2.8.4.5" evidence="4"/>
<gene>
    <name evidence="20" type="ORF">SPPG_07571</name>
</gene>
<keyword evidence="9" id="KW-0819">tRNA processing</keyword>
<dbReference type="PANTHER" id="PTHR11918:SF45">
    <property type="entry name" value="THREONYLCARBAMOYLADENOSINE TRNA METHYLTHIOTRANSFERASE"/>
    <property type="match status" value="1"/>
</dbReference>
<dbReference type="GeneID" id="27690780"/>
<dbReference type="CDD" id="cd01335">
    <property type="entry name" value="Radical_SAM"/>
    <property type="match status" value="1"/>
</dbReference>
<dbReference type="STRING" id="645134.A0A0L0H8D5"/>
<dbReference type="OrthoDB" id="190098at2759"/>
<comment type="catalytic activity">
    <reaction evidence="14">
        <text>N(6)-L-threonylcarbamoyladenosine(37) in tRNA + (sulfur carrier)-SH + AH2 + 2 S-adenosyl-L-methionine = 2-methylsulfanyl-N(6)-L-threonylcarbamoyladenosine(37) in tRNA + (sulfur carrier)-H + 5'-deoxyadenosine + L-methionine + A + S-adenosyl-L-homocysteine + 2 H(+)</text>
        <dbReference type="Rhea" id="RHEA:37075"/>
        <dbReference type="Rhea" id="RHEA-COMP:10163"/>
        <dbReference type="Rhea" id="RHEA-COMP:11092"/>
        <dbReference type="Rhea" id="RHEA-COMP:14737"/>
        <dbReference type="Rhea" id="RHEA-COMP:14739"/>
        <dbReference type="ChEBI" id="CHEBI:13193"/>
        <dbReference type="ChEBI" id="CHEBI:15378"/>
        <dbReference type="ChEBI" id="CHEBI:17319"/>
        <dbReference type="ChEBI" id="CHEBI:17499"/>
        <dbReference type="ChEBI" id="CHEBI:29917"/>
        <dbReference type="ChEBI" id="CHEBI:57844"/>
        <dbReference type="ChEBI" id="CHEBI:57856"/>
        <dbReference type="ChEBI" id="CHEBI:59789"/>
        <dbReference type="ChEBI" id="CHEBI:64428"/>
        <dbReference type="ChEBI" id="CHEBI:74418"/>
        <dbReference type="ChEBI" id="CHEBI:74420"/>
        <dbReference type="EC" id="2.8.4.5"/>
    </reaction>
</comment>
<dbReference type="PROSITE" id="PS01278">
    <property type="entry name" value="MTTASE_RADICAL"/>
    <property type="match status" value="1"/>
</dbReference>
<dbReference type="PANTHER" id="PTHR11918">
    <property type="entry name" value="RADICAL SAM PROTEINS"/>
    <property type="match status" value="1"/>
</dbReference>
<dbReference type="InterPro" id="IPR038135">
    <property type="entry name" value="Methylthiotransferase_N_sf"/>
</dbReference>
<dbReference type="InParanoid" id="A0A0L0H8D5"/>
<dbReference type="PROSITE" id="PS50926">
    <property type="entry name" value="TRAM"/>
    <property type="match status" value="1"/>
</dbReference>
<evidence type="ECO:0000259" key="17">
    <source>
        <dbReference type="PROSITE" id="PS50926"/>
    </source>
</evidence>
<dbReference type="RefSeq" id="XP_016605224.1">
    <property type="nucleotide sequence ID" value="XM_016755739.1"/>
</dbReference>
<evidence type="ECO:0000256" key="15">
    <source>
        <dbReference type="SAM" id="MobiDB-lite"/>
    </source>
</evidence>
<keyword evidence="6" id="KW-0004">4Fe-4S</keyword>
<dbReference type="InterPro" id="IPR023404">
    <property type="entry name" value="rSAM_horseshoe"/>
</dbReference>
<keyword evidence="16" id="KW-0812">Transmembrane</keyword>
<dbReference type="Gene3D" id="3.80.30.20">
    <property type="entry name" value="tm_1862 like domain"/>
    <property type="match status" value="1"/>
</dbReference>
<dbReference type="InterPro" id="IPR006466">
    <property type="entry name" value="MiaB-like_arc_euk"/>
</dbReference>
<evidence type="ECO:0000256" key="12">
    <source>
        <dbReference type="ARBA" id="ARBA00023014"/>
    </source>
</evidence>
<dbReference type="AlphaFoldDB" id="A0A0L0H8D5"/>
<dbReference type="VEuPathDB" id="FungiDB:SPPG_07571"/>
<dbReference type="InterPro" id="IPR058240">
    <property type="entry name" value="rSAM_sf"/>
</dbReference>
<proteinExistence type="inferred from homology"/>
<keyword evidence="12" id="KW-0411">Iron-sulfur</keyword>
<keyword evidence="16" id="KW-0472">Membrane</keyword>
<dbReference type="FunFam" id="3.80.30.20:FF:000002">
    <property type="entry name" value="threonylcarbamoyladenosine tRNA methylthiotransferase isoform X2"/>
    <property type="match status" value="1"/>
</dbReference>
<keyword evidence="21" id="KW-1185">Reference proteome</keyword>
<sequence>MLTVDPTCTNAIDDIEELGIVSSELPAQSRASYRTVPVKTFRKRFSGQEGEAENHTKRSPDHFLPGRATVFVKTWGCGHNNSDGEYMAGLLAADGYEVVLEDSKRDSADVWLLNSCTVKGPSEQTFVNEIRKGKDQGKKVVVAGCVPQASPKGTEWQGLSVIGVQQIDSVVDVVEETLKGNTVKLLKEAKETSETGKKRKTGGAKLDLPKVRRNPYIEIIPINTGCLNQCTYCKTKHARGDLGSYHPSEIISRVQSVLDEGVMEIWLTSEDTGAYGRDIGVSIVDLLWGIVKVMEAHDNKDAMLRVGMTNPPYILEHLEEIAQVLVHPRVYSFLHVPVQAASDKVLEDMRRMYTKADFKKVVDTLRNRVQDITIATDVICGFPTETPEDFEETLELVREYKFPVVHISQFYPRPGTPAARLPRLATEEVKRRSRELTRLFESYTTYSHLMDTIQRVLITERSGDGKHYVGHTKSYQQVLVPLQEGLMGRVVSVHVTQVGKWFLSGEVIDGNDPLGAGERKGTPKLVRKGREMVRMGGEDQDGNDGTELSLGSGEGLKKRAGGKSDPPRTPETKAVQEVERRKPSPPIFIVIAYLLVMYVVVYVLMGYEGMRWGFRVALCFVIASIGWDFAQKVTASQ</sequence>
<dbReference type="PROSITE" id="PS51918">
    <property type="entry name" value="RADICAL_SAM"/>
    <property type="match status" value="1"/>
</dbReference>
<evidence type="ECO:0000256" key="14">
    <source>
        <dbReference type="ARBA" id="ARBA00051661"/>
    </source>
</evidence>
<dbReference type="InterPro" id="IPR005839">
    <property type="entry name" value="Methylthiotransferase"/>
</dbReference>
<comment type="similarity">
    <text evidence="3">Belongs to the methylthiotransferase family. CDKAL1 subfamily.</text>
</comment>
<evidence type="ECO:0000256" key="6">
    <source>
        <dbReference type="ARBA" id="ARBA00022485"/>
    </source>
</evidence>
<evidence type="ECO:0000256" key="16">
    <source>
        <dbReference type="SAM" id="Phobius"/>
    </source>
</evidence>
<dbReference type="Pfam" id="PF04055">
    <property type="entry name" value="Radical_SAM"/>
    <property type="match status" value="1"/>
</dbReference>
<dbReference type="GO" id="GO:0035598">
    <property type="term" value="F:tRNA (N(6)-L-threonylcarbamoyladenosine(37)-C(2))-methylthiotransferase activity"/>
    <property type="evidence" value="ECO:0007669"/>
    <property type="project" value="UniProtKB-EC"/>
</dbReference>
<keyword evidence="16" id="KW-1133">Transmembrane helix</keyword>
<comment type="cofactor">
    <cofactor evidence="1">
        <name>[4Fe-4S] cluster</name>
        <dbReference type="ChEBI" id="CHEBI:49883"/>
    </cofactor>
</comment>
<feature type="compositionally biased region" description="Basic and acidic residues" evidence="15">
    <location>
        <begin position="565"/>
        <end position="578"/>
    </location>
</feature>
<keyword evidence="7" id="KW-0808">Transferase</keyword>
<dbReference type="Pfam" id="PF00919">
    <property type="entry name" value="UPF0004"/>
    <property type="match status" value="1"/>
</dbReference>
<dbReference type="SFLD" id="SFLDS00029">
    <property type="entry name" value="Radical_SAM"/>
    <property type="match status" value="1"/>
</dbReference>
<dbReference type="OMA" id="FVPHFHI"/>
<evidence type="ECO:0000259" key="18">
    <source>
        <dbReference type="PROSITE" id="PS51449"/>
    </source>
</evidence>
<organism evidence="20 21">
    <name type="scientific">Spizellomyces punctatus (strain DAOM BR117)</name>
    <dbReference type="NCBI Taxonomy" id="645134"/>
    <lineage>
        <taxon>Eukaryota</taxon>
        <taxon>Fungi</taxon>
        <taxon>Fungi incertae sedis</taxon>
        <taxon>Chytridiomycota</taxon>
        <taxon>Chytridiomycota incertae sedis</taxon>
        <taxon>Chytridiomycetes</taxon>
        <taxon>Spizellomycetales</taxon>
        <taxon>Spizellomycetaceae</taxon>
        <taxon>Spizellomyces</taxon>
    </lineage>
</organism>
<dbReference type="NCBIfam" id="TIGR01578">
    <property type="entry name" value="MiaB-like-B"/>
    <property type="match status" value="1"/>
</dbReference>
<feature type="domain" description="MTTase N-terminal" evidence="18">
    <location>
        <begin position="68"/>
        <end position="179"/>
    </location>
</feature>
<comment type="function">
    <text evidence="2">Catalyzes the methylthiolation of N6-threonylcarbamoyladenosine (t(6)A), leading to the formation of 2-methylthio-N6-threonylcarbamoyladenosine (ms(2)t(6)A) at position 37 in tRNAs that read codons beginning with adenine.</text>
</comment>
<evidence type="ECO:0000256" key="3">
    <source>
        <dbReference type="ARBA" id="ARBA00008616"/>
    </source>
</evidence>
<evidence type="ECO:0000256" key="5">
    <source>
        <dbReference type="ARBA" id="ARBA00018810"/>
    </source>
</evidence>
<dbReference type="eggNOG" id="KOG4355">
    <property type="taxonomic scope" value="Eukaryota"/>
</dbReference>
<dbReference type="Proteomes" id="UP000053201">
    <property type="component" value="Unassembled WGS sequence"/>
</dbReference>
<evidence type="ECO:0000256" key="9">
    <source>
        <dbReference type="ARBA" id="ARBA00022694"/>
    </source>
</evidence>
<evidence type="ECO:0000256" key="4">
    <source>
        <dbReference type="ARBA" id="ARBA00013273"/>
    </source>
</evidence>
<dbReference type="InterPro" id="IPR020612">
    <property type="entry name" value="Methylthiotransferase_CS"/>
</dbReference>
<name>A0A0L0H8D5_SPIPD</name>
<keyword evidence="8" id="KW-0949">S-adenosyl-L-methionine</keyword>
<feature type="region of interest" description="Disordered" evidence="15">
    <location>
        <begin position="533"/>
        <end position="578"/>
    </location>
</feature>
<protein>
    <recommendedName>
        <fullName evidence="5">Threonylcarbamoyladenosine tRNA methylthiotransferase</fullName>
        <ecNumber evidence="4">2.8.4.5</ecNumber>
    </recommendedName>
    <alternativeName>
        <fullName evidence="13">tRNA-t(6)A37 methylthiotransferase</fullName>
    </alternativeName>
</protein>
<evidence type="ECO:0000256" key="7">
    <source>
        <dbReference type="ARBA" id="ARBA00022679"/>
    </source>
</evidence>
<evidence type="ECO:0000313" key="21">
    <source>
        <dbReference type="Proteomes" id="UP000053201"/>
    </source>
</evidence>
<dbReference type="InterPro" id="IPR006638">
    <property type="entry name" value="Elp3/MiaA/NifB-like_rSAM"/>
</dbReference>
<dbReference type="GO" id="GO:0046872">
    <property type="term" value="F:metal ion binding"/>
    <property type="evidence" value="ECO:0007669"/>
    <property type="project" value="UniProtKB-KW"/>
</dbReference>
<feature type="domain" description="Radical SAM core" evidence="19">
    <location>
        <begin position="212"/>
        <end position="447"/>
    </location>
</feature>
<dbReference type="FunFam" id="3.40.50.12160:FF:000009">
    <property type="entry name" value="threonylcarbamoyladenosine tRNA methylthiotransferase"/>
    <property type="match status" value="1"/>
</dbReference>
<dbReference type="Gene3D" id="3.40.50.12160">
    <property type="entry name" value="Methylthiotransferase, N-terminal domain"/>
    <property type="match status" value="1"/>
</dbReference>
<dbReference type="PROSITE" id="PS51449">
    <property type="entry name" value="MTTASE_N"/>
    <property type="match status" value="1"/>
</dbReference>
<dbReference type="Pfam" id="PF01938">
    <property type="entry name" value="TRAM"/>
    <property type="match status" value="1"/>
</dbReference>
<dbReference type="NCBIfam" id="TIGR00089">
    <property type="entry name" value="MiaB/RimO family radical SAM methylthiotransferase"/>
    <property type="match status" value="1"/>
</dbReference>
<evidence type="ECO:0000256" key="11">
    <source>
        <dbReference type="ARBA" id="ARBA00023004"/>
    </source>
</evidence>
<feature type="transmembrane region" description="Helical" evidence="16">
    <location>
        <begin position="612"/>
        <end position="630"/>
    </location>
</feature>
<dbReference type="InterPro" id="IPR007197">
    <property type="entry name" value="rSAM"/>
</dbReference>
<feature type="transmembrane region" description="Helical" evidence="16">
    <location>
        <begin position="587"/>
        <end position="605"/>
    </location>
</feature>